<evidence type="ECO:0000256" key="1">
    <source>
        <dbReference type="SAM" id="Phobius"/>
    </source>
</evidence>
<feature type="transmembrane region" description="Helical" evidence="1">
    <location>
        <begin position="82"/>
        <end position="104"/>
    </location>
</feature>
<sequence>MTSLSAKCPIFSIRSFSESVKSSDDDRSYTRYAVLCATIICLSSVMANIICFNFTVLCMPATHEELSVNETHYHGYSKNERTWLFSAVAVGALISVVPTSHAIATIGARYRIEPGCVVGDSHAV</sequence>
<gene>
    <name evidence="2" type="ORF">HPLM_LOCUS14441</name>
</gene>
<reference evidence="4" key="1">
    <citation type="submission" date="2017-02" db="UniProtKB">
        <authorList>
            <consortium name="WormBaseParasite"/>
        </authorList>
    </citation>
    <scope>IDENTIFICATION</scope>
</reference>
<name>A0A0N4WSE1_HAEPC</name>
<evidence type="ECO:0000313" key="3">
    <source>
        <dbReference type="Proteomes" id="UP000268014"/>
    </source>
</evidence>
<evidence type="ECO:0000313" key="4">
    <source>
        <dbReference type="WBParaSite" id="HPLM_0001444901-mRNA-1"/>
    </source>
</evidence>
<dbReference type="PANTHER" id="PTHR45757:SF33">
    <property type="entry name" value="MAJOR FACILITATOR SUPERFAMILY (MFS) PROFILE DOMAIN-CONTAINING PROTEIN"/>
    <property type="match status" value="1"/>
</dbReference>
<evidence type="ECO:0000313" key="2">
    <source>
        <dbReference type="EMBL" id="VDO52803.1"/>
    </source>
</evidence>
<protein>
    <submittedName>
        <fullName evidence="4">G_PROTEIN_RECEP_F1_2 domain-containing protein</fullName>
    </submittedName>
</protein>
<dbReference type="Proteomes" id="UP000268014">
    <property type="component" value="Unassembled WGS sequence"/>
</dbReference>
<organism evidence="4">
    <name type="scientific">Haemonchus placei</name>
    <name type="common">Barber's pole worm</name>
    <dbReference type="NCBI Taxonomy" id="6290"/>
    <lineage>
        <taxon>Eukaryota</taxon>
        <taxon>Metazoa</taxon>
        <taxon>Ecdysozoa</taxon>
        <taxon>Nematoda</taxon>
        <taxon>Chromadorea</taxon>
        <taxon>Rhabditida</taxon>
        <taxon>Rhabditina</taxon>
        <taxon>Rhabditomorpha</taxon>
        <taxon>Strongyloidea</taxon>
        <taxon>Trichostrongylidae</taxon>
        <taxon>Haemonchus</taxon>
    </lineage>
</organism>
<dbReference type="OrthoDB" id="5869564at2759"/>
<dbReference type="STRING" id="6290.A0A0N4WSE1"/>
<reference evidence="2 3" key="2">
    <citation type="submission" date="2018-11" db="EMBL/GenBank/DDBJ databases">
        <authorList>
            <consortium name="Pathogen Informatics"/>
        </authorList>
    </citation>
    <scope>NUCLEOTIDE SEQUENCE [LARGE SCALE GENOMIC DNA]</scope>
    <source>
        <strain evidence="2 3">MHpl1</strain>
    </source>
</reference>
<accession>A0A0N4WSE1</accession>
<dbReference type="PANTHER" id="PTHR45757">
    <property type="entry name" value="PROTEIN CBG23364-RELATED"/>
    <property type="match status" value="1"/>
</dbReference>
<dbReference type="WBParaSite" id="HPLM_0001444901-mRNA-1">
    <property type="protein sequence ID" value="HPLM_0001444901-mRNA-1"/>
    <property type="gene ID" value="HPLM_0001444901"/>
</dbReference>
<keyword evidence="1" id="KW-0472">Membrane</keyword>
<dbReference type="EMBL" id="UZAF01018570">
    <property type="protein sequence ID" value="VDO52803.1"/>
    <property type="molecule type" value="Genomic_DNA"/>
</dbReference>
<dbReference type="GO" id="GO:0016020">
    <property type="term" value="C:membrane"/>
    <property type="evidence" value="ECO:0007669"/>
    <property type="project" value="TreeGrafter"/>
</dbReference>
<feature type="transmembrane region" description="Helical" evidence="1">
    <location>
        <begin position="32"/>
        <end position="62"/>
    </location>
</feature>
<dbReference type="AlphaFoldDB" id="A0A0N4WSE1"/>
<keyword evidence="1" id="KW-1133">Transmembrane helix</keyword>
<keyword evidence="1" id="KW-0812">Transmembrane</keyword>
<keyword evidence="3" id="KW-1185">Reference proteome</keyword>
<proteinExistence type="predicted"/>